<dbReference type="PANTHER" id="PTHR32463">
    <property type="entry name" value="L-FUCOSE KINASE"/>
    <property type="match status" value="1"/>
</dbReference>
<dbReference type="GeneID" id="95967932"/>
<feature type="domain" description="GHMP kinase N-terminal" evidence="5">
    <location>
        <begin position="91"/>
        <end position="160"/>
    </location>
</feature>
<dbReference type="SUPFAM" id="SSF54211">
    <property type="entry name" value="Ribosomal protein S5 domain 2-like"/>
    <property type="match status" value="1"/>
</dbReference>
<keyword evidence="3 6" id="KW-0418">Kinase</keyword>
<dbReference type="RefSeq" id="WP_393970950.1">
    <property type="nucleotide sequence ID" value="NZ_CP133772.1"/>
</dbReference>
<dbReference type="KEGG" id="omr:OXIME_001195"/>
<dbReference type="SUPFAM" id="SSF55060">
    <property type="entry name" value="GHMP Kinase, C-terminal domain"/>
    <property type="match status" value="1"/>
</dbReference>
<keyword evidence="1" id="KW-0808">Transferase</keyword>
<dbReference type="InterPro" id="IPR014606">
    <property type="entry name" value="Heptose_7-P_kinase"/>
</dbReference>
<dbReference type="InterPro" id="IPR052203">
    <property type="entry name" value="GHMP_Kinase-Related"/>
</dbReference>
<keyword evidence="4" id="KW-0067">ATP-binding</keyword>
<dbReference type="AlphaFoldDB" id="A0AAX4NGK1"/>
<dbReference type="InterPro" id="IPR006204">
    <property type="entry name" value="GHMP_kinase_N_dom"/>
</dbReference>
<dbReference type="InterPro" id="IPR036554">
    <property type="entry name" value="GHMP_kinase_C_sf"/>
</dbReference>
<evidence type="ECO:0000256" key="3">
    <source>
        <dbReference type="ARBA" id="ARBA00022777"/>
    </source>
</evidence>
<name>A0AAX4NGK1_9ARCH</name>
<evidence type="ECO:0000256" key="4">
    <source>
        <dbReference type="ARBA" id="ARBA00022840"/>
    </source>
</evidence>
<dbReference type="Pfam" id="PF00288">
    <property type="entry name" value="GHMP_kinases_N"/>
    <property type="match status" value="1"/>
</dbReference>
<dbReference type="GO" id="GO:0042352">
    <property type="term" value="P:GDP-L-fucose salvage"/>
    <property type="evidence" value="ECO:0007669"/>
    <property type="project" value="TreeGrafter"/>
</dbReference>
<dbReference type="PROSITE" id="PS00627">
    <property type="entry name" value="GHMP_KINASES_ATP"/>
    <property type="match status" value="1"/>
</dbReference>
<evidence type="ECO:0000256" key="2">
    <source>
        <dbReference type="ARBA" id="ARBA00022741"/>
    </source>
</evidence>
<evidence type="ECO:0000313" key="6">
    <source>
        <dbReference type="EMBL" id="WYY00616.1"/>
    </source>
</evidence>
<accession>A0AAX4NGK1</accession>
<organism evidence="6 7">
    <name type="scientific">Oxyplasma meridianum</name>
    <dbReference type="NCBI Taxonomy" id="3073602"/>
    <lineage>
        <taxon>Archaea</taxon>
        <taxon>Methanobacteriati</taxon>
        <taxon>Thermoplasmatota</taxon>
        <taxon>Thermoplasmata</taxon>
        <taxon>Thermoplasmatales</taxon>
        <taxon>Thermoplasmataceae</taxon>
        <taxon>Oxyplasma</taxon>
    </lineage>
</organism>
<dbReference type="Gene3D" id="3.30.230.120">
    <property type="match status" value="1"/>
</dbReference>
<protein>
    <submittedName>
        <fullName evidence="6">Kinase</fullName>
    </submittedName>
</protein>
<dbReference type="PANTHER" id="PTHR32463:SF0">
    <property type="entry name" value="L-FUCOSE KINASE"/>
    <property type="match status" value="1"/>
</dbReference>
<dbReference type="PIRSF" id="PIRSF036406">
    <property type="entry name" value="Hept_kin"/>
    <property type="match status" value="1"/>
</dbReference>
<dbReference type="InterPro" id="IPR001174">
    <property type="entry name" value="HddA/FKP"/>
</dbReference>
<dbReference type="EMBL" id="CP133772">
    <property type="protein sequence ID" value="WYY00616.1"/>
    <property type="molecule type" value="Genomic_DNA"/>
</dbReference>
<dbReference type="InterPro" id="IPR006203">
    <property type="entry name" value="GHMP_knse_ATP-bd_CS"/>
</dbReference>
<keyword evidence="2" id="KW-0547">Nucleotide-binding</keyword>
<dbReference type="InterPro" id="IPR020568">
    <property type="entry name" value="Ribosomal_Su5_D2-typ_SF"/>
</dbReference>
<gene>
    <name evidence="6" type="ORF">OXIME_001195</name>
</gene>
<evidence type="ECO:0000256" key="1">
    <source>
        <dbReference type="ARBA" id="ARBA00022679"/>
    </source>
</evidence>
<dbReference type="PRINTS" id="PR00960">
    <property type="entry name" value="LMBPPROTEIN"/>
</dbReference>
<evidence type="ECO:0000313" key="7">
    <source>
        <dbReference type="Proteomes" id="UP001451606"/>
    </source>
</evidence>
<dbReference type="GO" id="GO:0005524">
    <property type="term" value="F:ATP binding"/>
    <property type="evidence" value="ECO:0007669"/>
    <property type="project" value="UniProtKB-KW"/>
</dbReference>
<dbReference type="GO" id="GO:0050201">
    <property type="term" value="F:fucokinase activity"/>
    <property type="evidence" value="ECO:0007669"/>
    <property type="project" value="TreeGrafter"/>
</dbReference>
<reference evidence="6 7" key="1">
    <citation type="submission" date="2023-09" db="EMBL/GenBank/DDBJ databases">
        <authorList>
            <person name="Golyshina O.V."/>
            <person name="Lunev E.A."/>
            <person name="Bargiela R."/>
            <person name="Gaines M.C."/>
            <person name="Daum B."/>
            <person name="Bale N.J."/>
            <person name="Koenen M."/>
            <person name="Sinninghe Damst J.S."/>
            <person name="Yakimov M."/>
            <person name="Golyshin P.N."/>
        </authorList>
    </citation>
    <scope>NUCLEOTIDE SEQUENCE [LARGE SCALE GENOMIC DNA]</scope>
    <source>
        <strain evidence="6 7">M1</strain>
    </source>
</reference>
<keyword evidence="7" id="KW-1185">Reference proteome</keyword>
<proteinExistence type="predicted"/>
<sequence>MVEKAVSYSPLRISFGGGGTDISPFPEKYGGSVVNTTIDRGVMAKYVPDQYGLEISSRDFLRSFVLNESPGSKDLLNKILGLFEMNGIIKGRVVLNGDVPPGSGLGSSSALITSLLNLIHYIKHEKRTWRELADEAFRLERDYFGVILGKQDPYAISLGGFKHMSFNRDIIDVTSLNQYSEFIEDIEKRTLLLYTGKTRESSNVLKEQVARSSQGDERTLINLKEMRKIADEMKLCASMGNSDRFIELINYGWEIKKNFGENVSNKTIDGIIEKGLSSGAQGAKLMGGGSQGFILMIAKKGEIENLQKEMMSFSDLVIRVNYDYEGIRIF</sequence>
<evidence type="ECO:0000259" key="5">
    <source>
        <dbReference type="Pfam" id="PF00288"/>
    </source>
</evidence>
<dbReference type="Proteomes" id="UP001451606">
    <property type="component" value="Chromosome"/>
</dbReference>